<protein>
    <submittedName>
        <fullName evidence="2">Helix-turn-helix domain-containing protein</fullName>
    </submittedName>
</protein>
<dbReference type="InterPro" id="IPR001387">
    <property type="entry name" value="Cro/C1-type_HTH"/>
</dbReference>
<dbReference type="Gene3D" id="3.30.450.180">
    <property type="match status" value="1"/>
</dbReference>
<dbReference type="Gene3D" id="1.10.260.40">
    <property type="entry name" value="lambda repressor-like DNA-binding domains"/>
    <property type="match status" value="1"/>
</dbReference>
<dbReference type="SUPFAM" id="SSF47413">
    <property type="entry name" value="lambda repressor-like DNA-binding domains"/>
    <property type="match status" value="1"/>
</dbReference>
<evidence type="ECO:0000313" key="3">
    <source>
        <dbReference type="Proteomes" id="UP001611162"/>
    </source>
</evidence>
<dbReference type="Pfam" id="PF13560">
    <property type="entry name" value="HTH_31"/>
    <property type="match status" value="1"/>
</dbReference>
<dbReference type="RefSeq" id="WP_397613432.1">
    <property type="nucleotide sequence ID" value="NZ_JBIRRB010000006.1"/>
</dbReference>
<organism evidence="2 3">
    <name type="scientific">Streptomyces abikoensis</name>
    <dbReference type="NCBI Taxonomy" id="97398"/>
    <lineage>
        <taxon>Bacteria</taxon>
        <taxon>Bacillati</taxon>
        <taxon>Actinomycetota</taxon>
        <taxon>Actinomycetes</taxon>
        <taxon>Kitasatosporales</taxon>
        <taxon>Streptomycetaceae</taxon>
        <taxon>Streptomyces</taxon>
    </lineage>
</organism>
<dbReference type="SMART" id="SM00530">
    <property type="entry name" value="HTH_XRE"/>
    <property type="match status" value="1"/>
</dbReference>
<dbReference type="Pfam" id="PF17765">
    <property type="entry name" value="MLTR_LBD"/>
    <property type="match status" value="1"/>
</dbReference>
<evidence type="ECO:0000259" key="1">
    <source>
        <dbReference type="PROSITE" id="PS50943"/>
    </source>
</evidence>
<dbReference type="CDD" id="cd00093">
    <property type="entry name" value="HTH_XRE"/>
    <property type="match status" value="1"/>
</dbReference>
<sequence>MSDLEHFTRLLRLMRTSCDANIVPGLVRSNARSRTGITQIDLATLTGVSESWYRRLESGRQAPAADWIETLVRTLQLSEGQRHSLFVYGTGQEPPRRYRPDARIIHPGDEAFVRIQPWTAYISDFAWDILVMNDRAGRDWPWMLNGTNIMTWALTYPEARMQLIDWEENWAKPMASQLRLRHEAHPDHPRLTEVVNEIKDRDRVACRLLEQDTTAIHHPDKHQRRTYLAGHGDTIFETTFLCYSPMADPALRLMVVPTIEVTDEDEND</sequence>
<proteinExistence type="predicted"/>
<dbReference type="PROSITE" id="PS50943">
    <property type="entry name" value="HTH_CROC1"/>
    <property type="match status" value="1"/>
</dbReference>
<accession>A0ABW7T9S3</accession>
<dbReference type="Proteomes" id="UP001611162">
    <property type="component" value="Unassembled WGS sequence"/>
</dbReference>
<evidence type="ECO:0000313" key="2">
    <source>
        <dbReference type="EMBL" id="MFI0912548.1"/>
    </source>
</evidence>
<comment type="caution">
    <text evidence="2">The sequence shown here is derived from an EMBL/GenBank/DDBJ whole genome shotgun (WGS) entry which is preliminary data.</text>
</comment>
<gene>
    <name evidence="2" type="ORF">ACH4TF_19065</name>
</gene>
<dbReference type="EMBL" id="JBIRRB010000006">
    <property type="protein sequence ID" value="MFI0912548.1"/>
    <property type="molecule type" value="Genomic_DNA"/>
</dbReference>
<dbReference type="PANTHER" id="PTHR35010">
    <property type="entry name" value="BLL4672 PROTEIN-RELATED"/>
    <property type="match status" value="1"/>
</dbReference>
<dbReference type="InterPro" id="IPR041413">
    <property type="entry name" value="MLTR_LBD"/>
</dbReference>
<dbReference type="InterPro" id="IPR010982">
    <property type="entry name" value="Lambda_DNA-bd_dom_sf"/>
</dbReference>
<feature type="domain" description="HTH cro/C1-type" evidence="1">
    <location>
        <begin position="30"/>
        <end position="82"/>
    </location>
</feature>
<name>A0ABW7T9S3_9ACTN</name>
<reference evidence="2 3" key="1">
    <citation type="submission" date="2024-10" db="EMBL/GenBank/DDBJ databases">
        <title>The Natural Products Discovery Center: Release of the First 8490 Sequenced Strains for Exploring Actinobacteria Biosynthetic Diversity.</title>
        <authorList>
            <person name="Kalkreuter E."/>
            <person name="Kautsar S.A."/>
            <person name="Yang D."/>
            <person name="Bader C.D."/>
            <person name="Teijaro C.N."/>
            <person name="Fluegel L."/>
            <person name="Davis C.M."/>
            <person name="Simpson J.R."/>
            <person name="Lauterbach L."/>
            <person name="Steele A.D."/>
            <person name="Gui C."/>
            <person name="Meng S."/>
            <person name="Li G."/>
            <person name="Viehrig K."/>
            <person name="Ye F."/>
            <person name="Su P."/>
            <person name="Kiefer A.F."/>
            <person name="Nichols A."/>
            <person name="Cepeda A.J."/>
            <person name="Yan W."/>
            <person name="Fan B."/>
            <person name="Jiang Y."/>
            <person name="Adhikari A."/>
            <person name="Zheng C.-J."/>
            <person name="Schuster L."/>
            <person name="Cowan T.M."/>
            <person name="Smanski M.J."/>
            <person name="Chevrette M.G."/>
            <person name="De Carvalho L.P.S."/>
            <person name="Shen B."/>
        </authorList>
    </citation>
    <scope>NUCLEOTIDE SEQUENCE [LARGE SCALE GENOMIC DNA]</scope>
    <source>
        <strain evidence="2 3">NPDC020979</strain>
    </source>
</reference>
<keyword evidence="3" id="KW-1185">Reference proteome</keyword>